<evidence type="ECO:0000313" key="2">
    <source>
        <dbReference type="EMBL" id="RFT16314.1"/>
    </source>
</evidence>
<reference evidence="2 3" key="1">
    <citation type="submission" date="2018-08" db="EMBL/GenBank/DDBJ databases">
        <title>Genome analysis of the thermophilic bacterium of the candidate phylum Aminicenantes from deep subsurface aquifer revealed its physiology and ecological role.</title>
        <authorList>
            <person name="Kadnikov V.V."/>
            <person name="Mardanov A.V."/>
            <person name="Beletsky A.V."/>
            <person name="Karnachuk O.V."/>
            <person name="Ravin N.V."/>
        </authorList>
    </citation>
    <scope>NUCLEOTIDE SEQUENCE [LARGE SCALE GENOMIC DNA]</scope>
    <source>
        <strain evidence="2">BY38</strain>
    </source>
</reference>
<name>A0A3E2BNM2_9BACT</name>
<feature type="region of interest" description="Disordered" evidence="1">
    <location>
        <begin position="461"/>
        <end position="500"/>
    </location>
</feature>
<dbReference type="EMBL" id="QUAH01000004">
    <property type="protein sequence ID" value="RFT16314.1"/>
    <property type="molecule type" value="Genomic_DNA"/>
</dbReference>
<feature type="compositionally biased region" description="Basic and acidic residues" evidence="1">
    <location>
        <begin position="461"/>
        <end position="494"/>
    </location>
</feature>
<dbReference type="AlphaFoldDB" id="A0A3E2BNM2"/>
<organism evidence="2 3">
    <name type="scientific">Candidatus Saccharicenans subterraneus</name>
    <dbReference type="NCBI Taxonomy" id="2508984"/>
    <lineage>
        <taxon>Bacteria</taxon>
        <taxon>Candidatus Aminicenantota</taxon>
        <taxon>Candidatus Aminicenantia</taxon>
        <taxon>Candidatus Aminicenantales</taxon>
        <taxon>Candidatus Saccharicenantaceae</taxon>
        <taxon>Candidatus Saccharicenans</taxon>
    </lineage>
</organism>
<protein>
    <recommendedName>
        <fullName evidence="4">DUF2961 domain-containing protein</fullName>
    </recommendedName>
</protein>
<accession>A0A3E2BNM2</accession>
<comment type="caution">
    <text evidence="2">The sequence shown here is derived from an EMBL/GenBank/DDBJ whole genome shotgun (WGS) entry which is preliminary data.</text>
</comment>
<sequence length="729" mass="82552">MKTLRPGRKDPIRKMKKAHWFCLSFILFLLFSLAYGQNILSSLGEKQNYRSKRISSFDPTGGNRDAISIAPGQTAVLAEIKGPAAIHHIWFTISAEAFYGRKLVLRMYWDGEDTPSVEVPVGDFFAVGHGLNRNLVSVPIVRSSEGRALNSYWFMPFRWSARITVTNEGSRPVGSFYYYIDYREVDDLKPEVPYFHAQYRQEFPCEPGKNYLILDAVGRGHYVGCNLSVLQRSMGWWGEGDDMIYVDGEESPSLHGTGSEDYFSDAWGMREGNNLYYGCSLQEEDFQVGAKATVYRFHLPDPIPFSRSIRVTIEHGHANDRSDFYSSVAYWYQAEPHKPFPPFPPVDRRLPFALETSDNFTQPLWVKINNVEGNEITYQDNVSGTRITAPTLATILTSYYDQGGQRYQAVGTEGASTGYRAKLTLKASLHDIYDIQVYYLKGPGIGNWSILKEIPKTEEKAISEEEKKSDETQEKVQEKIKEEEKKEVEEKQEQVEPVTPPEPEYQTLARVNGYGPETSIETLTIKAQELVMGENVFWLEVAGKDVRSTASDLAIVGVNLIPARQNFALDWYLIGPFDAPDMNNLTTVYPPEQEIKLNRSYQGKGGLPVAWKQVKAPASGYVALSQLVQPNEQAIAYGLTYLYSPEDREVVLLLGSDDGVRLWVNDNLVHTNPSYRGAYPDQDRVKVRLQAGWNKVLIKVLQGAGGWGYYLRIPDPKGEYRWSARPTDK</sequence>
<dbReference type="Proteomes" id="UP000257323">
    <property type="component" value="Unassembled WGS sequence"/>
</dbReference>
<dbReference type="Gene3D" id="2.60.120.260">
    <property type="entry name" value="Galactose-binding domain-like"/>
    <property type="match status" value="1"/>
</dbReference>
<dbReference type="Gene3D" id="2.60.120.1390">
    <property type="match status" value="1"/>
</dbReference>
<evidence type="ECO:0008006" key="4">
    <source>
        <dbReference type="Google" id="ProtNLM"/>
    </source>
</evidence>
<gene>
    <name evidence="2" type="ORF">OP8BY_1918</name>
</gene>
<dbReference type="InterPro" id="IPR021345">
    <property type="entry name" value="DUF2961"/>
</dbReference>
<proteinExistence type="predicted"/>
<evidence type="ECO:0000256" key="1">
    <source>
        <dbReference type="SAM" id="MobiDB-lite"/>
    </source>
</evidence>
<evidence type="ECO:0000313" key="3">
    <source>
        <dbReference type="Proteomes" id="UP000257323"/>
    </source>
</evidence>
<dbReference type="Pfam" id="PF11175">
    <property type="entry name" value="DUF2961"/>
    <property type="match status" value="1"/>
</dbReference>